<dbReference type="PRINTS" id="PR00793">
    <property type="entry name" value="PROAMNOPTASE"/>
</dbReference>
<dbReference type="SUPFAM" id="SSF53474">
    <property type="entry name" value="alpha/beta-Hydrolases"/>
    <property type="match status" value="1"/>
</dbReference>
<comment type="similarity">
    <text evidence="1">Belongs to the peptidase S33 family.</text>
</comment>
<reference evidence="5" key="1">
    <citation type="submission" date="2016-10" db="EMBL/GenBank/DDBJ databases">
        <authorList>
            <person name="Varghese N."/>
            <person name="Submissions S."/>
        </authorList>
    </citation>
    <scope>NUCLEOTIDE SEQUENCE [LARGE SCALE GENOMIC DNA]</scope>
    <source>
        <strain evidence="5">DSM 19684</strain>
    </source>
</reference>
<dbReference type="GO" id="GO:0008233">
    <property type="term" value="F:peptidase activity"/>
    <property type="evidence" value="ECO:0007669"/>
    <property type="project" value="InterPro"/>
</dbReference>
<dbReference type="InterPro" id="IPR050266">
    <property type="entry name" value="AB_hydrolase_sf"/>
</dbReference>
<dbReference type="STRING" id="454006.SAMN05421825_3010"/>
<dbReference type="AlphaFoldDB" id="A0A1G7SL74"/>
<accession>A0A1G7SL74</accession>
<dbReference type="InterPro" id="IPR002410">
    <property type="entry name" value="Peptidase_S33"/>
</dbReference>
<name>A0A1G7SL74_9FLAO</name>
<evidence type="ECO:0000256" key="2">
    <source>
        <dbReference type="ARBA" id="ARBA00022801"/>
    </source>
</evidence>
<dbReference type="OrthoDB" id="9780932at2"/>
<dbReference type="InterPro" id="IPR000073">
    <property type="entry name" value="AB_hydrolase_1"/>
</dbReference>
<dbReference type="InterPro" id="IPR029058">
    <property type="entry name" value="AB_hydrolase_fold"/>
</dbReference>
<dbReference type="Proteomes" id="UP000199203">
    <property type="component" value="Unassembled WGS sequence"/>
</dbReference>
<dbReference type="GO" id="GO:0006508">
    <property type="term" value="P:proteolysis"/>
    <property type="evidence" value="ECO:0007669"/>
    <property type="project" value="InterPro"/>
</dbReference>
<evidence type="ECO:0000313" key="4">
    <source>
        <dbReference type="EMBL" id="SDG23815.1"/>
    </source>
</evidence>
<dbReference type="Gene3D" id="3.40.50.1820">
    <property type="entry name" value="alpha/beta hydrolase"/>
    <property type="match status" value="1"/>
</dbReference>
<dbReference type="Pfam" id="PF00561">
    <property type="entry name" value="Abhydrolase_1"/>
    <property type="match status" value="1"/>
</dbReference>
<protein>
    <submittedName>
        <fullName evidence="4">Proline iminopeptidase</fullName>
    </submittedName>
</protein>
<feature type="domain" description="AB hydrolase-1" evidence="3">
    <location>
        <begin position="45"/>
        <end position="288"/>
    </location>
</feature>
<evidence type="ECO:0000259" key="3">
    <source>
        <dbReference type="Pfam" id="PF00561"/>
    </source>
</evidence>
<proteinExistence type="inferred from homology"/>
<sequence length="308" mass="35645">MKTSKLLFFLVILLATFYKAQKREIVTSDGVKLYVNVKGKGTPCLYLHGGPGSGSYWLEKFYGSELEKNFQMIYLDQRGVSRSSSPADKNYSLDRMLQDFEEVRNALGIKEWLTIGHSFGGILQMAYVEKYPQSIKGMMMVNCTLSMKDSFCNSWIPKASELAGEKMNPLQENTSPEILLKKMMEVGKKMDDEKVRWKMAFASPESDNLMNSSYREITNWNNSFSNVALSIEDYWKDFRKDAGNVKVPVLFFYGKSDWMVGPDHYKKIKFPKMMLWRSDVGHMPFLENQKDLDKAIKAYVKKYKLQKK</sequence>
<evidence type="ECO:0000313" key="5">
    <source>
        <dbReference type="Proteomes" id="UP000199203"/>
    </source>
</evidence>
<dbReference type="PANTHER" id="PTHR43798">
    <property type="entry name" value="MONOACYLGLYCEROL LIPASE"/>
    <property type="match status" value="1"/>
</dbReference>
<dbReference type="RefSeq" id="WP_089874215.1">
    <property type="nucleotide sequence ID" value="NZ_FNBH01000003.1"/>
</dbReference>
<dbReference type="EMBL" id="FNBH01000003">
    <property type="protein sequence ID" value="SDG23815.1"/>
    <property type="molecule type" value="Genomic_DNA"/>
</dbReference>
<evidence type="ECO:0000256" key="1">
    <source>
        <dbReference type="ARBA" id="ARBA00010088"/>
    </source>
</evidence>
<keyword evidence="5" id="KW-1185">Reference proteome</keyword>
<keyword evidence="2" id="KW-0378">Hydrolase</keyword>
<organism evidence="4 5">
    <name type="scientific">Epilithonimonas hungarica</name>
    <dbReference type="NCBI Taxonomy" id="454006"/>
    <lineage>
        <taxon>Bacteria</taxon>
        <taxon>Pseudomonadati</taxon>
        <taxon>Bacteroidota</taxon>
        <taxon>Flavobacteriia</taxon>
        <taxon>Flavobacteriales</taxon>
        <taxon>Weeksellaceae</taxon>
        <taxon>Chryseobacterium group</taxon>
        <taxon>Epilithonimonas</taxon>
    </lineage>
</organism>
<gene>
    <name evidence="4" type="ORF">SAMN05421825_3010</name>
</gene>